<evidence type="ECO:0000313" key="2">
    <source>
        <dbReference type="EMBL" id="VEN52577.1"/>
    </source>
</evidence>
<reference evidence="2 3" key="1">
    <citation type="submission" date="2019-01" db="EMBL/GenBank/DDBJ databases">
        <authorList>
            <person name="Sayadi A."/>
        </authorList>
    </citation>
    <scope>NUCLEOTIDE SEQUENCE [LARGE SCALE GENOMIC DNA]</scope>
</reference>
<feature type="compositionally biased region" description="Basic and acidic residues" evidence="1">
    <location>
        <begin position="49"/>
        <end position="61"/>
    </location>
</feature>
<accession>A0A653CXK6</accession>
<feature type="compositionally biased region" description="Basic and acidic residues" evidence="1">
    <location>
        <begin position="69"/>
        <end position="93"/>
    </location>
</feature>
<proteinExistence type="predicted"/>
<name>A0A653CXK6_CALMS</name>
<dbReference type="Proteomes" id="UP000410492">
    <property type="component" value="Unassembled WGS sequence"/>
</dbReference>
<sequence>MQSVEGKEQHAPAEKESIMERLNRLEAEVKLIQKTFVKTDEPLGTSTSDEQKKTGDTELLSKQDSLVTESHEEQLLLEQPEKNVDNIERFLSD</sequence>
<dbReference type="OrthoDB" id="6691446at2759"/>
<evidence type="ECO:0000313" key="3">
    <source>
        <dbReference type="Proteomes" id="UP000410492"/>
    </source>
</evidence>
<feature type="region of interest" description="Disordered" evidence="1">
    <location>
        <begin position="38"/>
        <end position="93"/>
    </location>
</feature>
<organism evidence="2 3">
    <name type="scientific">Callosobruchus maculatus</name>
    <name type="common">Southern cowpea weevil</name>
    <name type="synonym">Pulse bruchid</name>
    <dbReference type="NCBI Taxonomy" id="64391"/>
    <lineage>
        <taxon>Eukaryota</taxon>
        <taxon>Metazoa</taxon>
        <taxon>Ecdysozoa</taxon>
        <taxon>Arthropoda</taxon>
        <taxon>Hexapoda</taxon>
        <taxon>Insecta</taxon>
        <taxon>Pterygota</taxon>
        <taxon>Neoptera</taxon>
        <taxon>Endopterygota</taxon>
        <taxon>Coleoptera</taxon>
        <taxon>Polyphaga</taxon>
        <taxon>Cucujiformia</taxon>
        <taxon>Chrysomeloidea</taxon>
        <taxon>Chrysomelidae</taxon>
        <taxon>Bruchinae</taxon>
        <taxon>Bruchini</taxon>
        <taxon>Callosobruchus</taxon>
    </lineage>
</organism>
<gene>
    <name evidence="2" type="ORF">CALMAC_LOCUS12649</name>
</gene>
<protein>
    <submittedName>
        <fullName evidence="2">Uncharacterized protein</fullName>
    </submittedName>
</protein>
<keyword evidence="3" id="KW-1185">Reference proteome</keyword>
<dbReference type="AlphaFoldDB" id="A0A653CXK6"/>
<dbReference type="EMBL" id="CAACVG010009207">
    <property type="protein sequence ID" value="VEN52577.1"/>
    <property type="molecule type" value="Genomic_DNA"/>
</dbReference>
<evidence type="ECO:0000256" key="1">
    <source>
        <dbReference type="SAM" id="MobiDB-lite"/>
    </source>
</evidence>